<dbReference type="SUPFAM" id="SSF56014">
    <property type="entry name" value="Nitrite and sulphite reductase 4Fe-4S domain-like"/>
    <property type="match status" value="2"/>
</dbReference>
<keyword evidence="5" id="KW-0408">Iron</keyword>
<dbReference type="RefSeq" id="WP_156016612.1">
    <property type="nucleotide sequence ID" value="NZ_WGGD01000005.1"/>
</dbReference>
<proteinExistence type="predicted"/>
<keyword evidence="4" id="KW-0560">Oxidoreductase</keyword>
<dbReference type="AlphaFoldDB" id="A0A6A9QMT8"/>
<evidence type="ECO:0000313" key="9">
    <source>
        <dbReference type="EMBL" id="MUN29048.1"/>
    </source>
</evidence>
<dbReference type="PANTHER" id="PTHR32439">
    <property type="entry name" value="FERREDOXIN--NITRITE REDUCTASE, CHLOROPLASTIC"/>
    <property type="match status" value="1"/>
</dbReference>
<evidence type="ECO:0000256" key="3">
    <source>
        <dbReference type="ARBA" id="ARBA00022723"/>
    </source>
</evidence>
<keyword evidence="3" id="KW-0479">Metal-binding</keyword>
<evidence type="ECO:0000256" key="4">
    <source>
        <dbReference type="ARBA" id="ARBA00023002"/>
    </source>
</evidence>
<name>A0A6A9QMT8_SULME</name>
<gene>
    <name evidence="9" type="ORF">GC250_06275</name>
</gene>
<evidence type="ECO:0008006" key="11">
    <source>
        <dbReference type="Google" id="ProtNLM"/>
    </source>
</evidence>
<feature type="domain" description="Nitrite/Sulfite reductase ferredoxin-like" evidence="8">
    <location>
        <begin position="28"/>
        <end position="90"/>
    </location>
</feature>
<dbReference type="GO" id="GO:0051539">
    <property type="term" value="F:4 iron, 4 sulfur cluster binding"/>
    <property type="evidence" value="ECO:0007669"/>
    <property type="project" value="UniProtKB-KW"/>
</dbReference>
<dbReference type="Gene3D" id="3.30.413.10">
    <property type="entry name" value="Sulfite Reductase Hemoprotein, domain 1"/>
    <property type="match status" value="2"/>
</dbReference>
<keyword evidence="2" id="KW-0349">Heme</keyword>
<dbReference type="PROSITE" id="PS00365">
    <property type="entry name" value="NIR_SIR"/>
    <property type="match status" value="1"/>
</dbReference>
<evidence type="ECO:0000256" key="6">
    <source>
        <dbReference type="ARBA" id="ARBA00023014"/>
    </source>
</evidence>
<evidence type="ECO:0000256" key="2">
    <source>
        <dbReference type="ARBA" id="ARBA00022617"/>
    </source>
</evidence>
<dbReference type="GO" id="GO:0020037">
    <property type="term" value="F:heme binding"/>
    <property type="evidence" value="ECO:0007669"/>
    <property type="project" value="InterPro"/>
</dbReference>
<evidence type="ECO:0000259" key="8">
    <source>
        <dbReference type="Pfam" id="PF03460"/>
    </source>
</evidence>
<dbReference type="PANTHER" id="PTHR32439:SF9">
    <property type="entry name" value="BLR3264 PROTEIN"/>
    <property type="match status" value="1"/>
</dbReference>
<evidence type="ECO:0000313" key="10">
    <source>
        <dbReference type="Proteomes" id="UP000470772"/>
    </source>
</evidence>
<reference evidence="9 10" key="1">
    <citation type="submission" date="2019-10" db="EMBL/GenBank/DDBJ databases">
        <title>Sequencing and Assembly of Multiple Reported Metal-Biooxidizing Members of the Extremely Thermoacidophilic Archaeal Family Sulfolobaceae.</title>
        <authorList>
            <person name="Counts J.A."/>
            <person name="Kelly R.M."/>
        </authorList>
    </citation>
    <scope>NUCLEOTIDE SEQUENCE [LARGE SCALE GENOMIC DNA]</scope>
    <source>
        <strain evidence="9 10">DSM 6482</strain>
    </source>
</reference>
<keyword evidence="10" id="KW-1185">Reference proteome</keyword>
<dbReference type="EMBL" id="WGGD01000005">
    <property type="protein sequence ID" value="MUN29048.1"/>
    <property type="molecule type" value="Genomic_DNA"/>
</dbReference>
<evidence type="ECO:0000256" key="5">
    <source>
        <dbReference type="ARBA" id="ARBA00023004"/>
    </source>
</evidence>
<evidence type="ECO:0000259" key="7">
    <source>
        <dbReference type="Pfam" id="PF01077"/>
    </source>
</evidence>
<accession>A0A6A9QMT8</accession>
<feature type="domain" description="Nitrite/sulphite reductase 4Fe-4S" evidence="7">
    <location>
        <begin position="99"/>
        <end position="241"/>
    </location>
</feature>
<dbReference type="Gene3D" id="3.90.480.10">
    <property type="entry name" value="Sulfite Reductase Hemoprotein,Domain 2"/>
    <property type="match status" value="1"/>
</dbReference>
<dbReference type="InterPro" id="IPR051329">
    <property type="entry name" value="NIR_SIR_4Fe-4S"/>
</dbReference>
<dbReference type="InterPro" id="IPR006067">
    <property type="entry name" value="NO2/SO3_Rdtase_4Fe4S_dom"/>
</dbReference>
<dbReference type="GO" id="GO:0016491">
    <property type="term" value="F:oxidoreductase activity"/>
    <property type="evidence" value="ECO:0007669"/>
    <property type="project" value="UniProtKB-KW"/>
</dbReference>
<comment type="caution">
    <text evidence="9">The sequence shown here is derived from an EMBL/GenBank/DDBJ whole genome shotgun (WGS) entry which is preliminary data.</text>
</comment>
<keyword evidence="1" id="KW-0004">4Fe-4S</keyword>
<dbReference type="InterPro" id="IPR045854">
    <property type="entry name" value="NO2/SO3_Rdtase_4Fe4S_sf"/>
</dbReference>
<dbReference type="SUPFAM" id="SSF55124">
    <property type="entry name" value="Nitrite/Sulfite reductase N-terminal domain-like"/>
    <property type="match status" value="1"/>
</dbReference>
<dbReference type="GO" id="GO:0046872">
    <property type="term" value="F:metal ion binding"/>
    <property type="evidence" value="ECO:0007669"/>
    <property type="project" value="UniProtKB-KW"/>
</dbReference>
<protein>
    <recommendedName>
        <fullName evidence="11">Nitrite/sulfite reductase</fullName>
    </recommendedName>
</protein>
<evidence type="ECO:0000256" key="1">
    <source>
        <dbReference type="ARBA" id="ARBA00022485"/>
    </source>
</evidence>
<dbReference type="Pfam" id="PF03460">
    <property type="entry name" value="NIR_SIR_ferr"/>
    <property type="match status" value="1"/>
</dbReference>
<dbReference type="InterPro" id="IPR006066">
    <property type="entry name" value="NO2/SO3_Rdtase_FeS/sirohaem_BS"/>
</dbReference>
<dbReference type="Proteomes" id="UP000470772">
    <property type="component" value="Unassembled WGS sequence"/>
</dbReference>
<keyword evidence="6" id="KW-0411">Iron-sulfur</keyword>
<dbReference type="Pfam" id="PF01077">
    <property type="entry name" value="NIR_SIR"/>
    <property type="match status" value="1"/>
</dbReference>
<organism evidence="9 10">
    <name type="scientific">Sulfuracidifex metallicus DSM 6482 = JCM 9184</name>
    <dbReference type="NCBI Taxonomy" id="523847"/>
    <lineage>
        <taxon>Archaea</taxon>
        <taxon>Thermoproteota</taxon>
        <taxon>Thermoprotei</taxon>
        <taxon>Sulfolobales</taxon>
        <taxon>Sulfolobaceae</taxon>
        <taxon>Sulfuracidifex</taxon>
    </lineage>
</organism>
<sequence>MRFADKYKSYYPIRYKGIYTSRGDNDLVSVRIRQAEGNDPSKWTHDQLKGLCEISEEYGNSKVHFTTRGDVELYGIHEGKLNDVLKKLESLGLDPRDSCGASVRNVMPCPSYLCPLAMVDAVSISRRISRRFRHNPDYEYPSLPKRVKITVSACRKGCATPGIMDVGIVARDDGKFDVYVGGGVGDHAFQSVMLFQGVEEDRLEGIAISVAELLKREKEKRGFKWVLNKYGIEKTKLLLEEIISNVSPMSPTRGEDRINAKMIARFPTRGGWLNSSEVMEIAKIAEDNYGFVVLFNKQVVEVPLKKELRTTLNYQLIDPFDYGDLKGDVESCIGNDFCPPAIVSTNNVAEGIQKILRETKSGLNVKVSGCSHSCGRHQIGEVGLGASMREGRPKFKIYIGGDNYKLGKLVGEVDADRYDEVIRVLSSIDEDKIRKSKVDEIESLLSKVPSFVKSED</sequence>
<dbReference type="InterPro" id="IPR005117">
    <property type="entry name" value="NiRdtase/SiRdtase_haem-b_fer"/>
</dbReference>
<dbReference type="InterPro" id="IPR036136">
    <property type="entry name" value="Nit/Sulf_reduc_fer-like_dom_sf"/>
</dbReference>